<comment type="caution">
    <text evidence="1">The sequence shown here is derived from an EMBL/GenBank/DDBJ whole genome shotgun (WGS) entry which is preliminary data.</text>
</comment>
<accession>A0A8H4AZR3</accession>
<name>A0A8H4AZR3_GIGMA</name>
<sequence length="225" mass="25934">MNSKLQLQITTLFFLGTIYIFEQTNQLEVANLLDKIILQLNKSQQTTLYKINQSSETSTGQSNLLEITNLPRNFKSINLPYRQIKFGRLLSQIDYKEILALIDIFNNLDLPLLFSPYQPQINILSREIHLIYHSIKTPYYQNQLIQTYNNILNLNTIHLNFFTDASIKNLQSSNIKSGIGWICENDPSIYFNAAINPSPDSSRSELMATIPLLLAIPNNCHYNIY</sequence>
<evidence type="ECO:0000313" key="2">
    <source>
        <dbReference type="Proteomes" id="UP000439903"/>
    </source>
</evidence>
<protein>
    <submittedName>
        <fullName evidence="1">Uncharacterized protein</fullName>
    </submittedName>
</protein>
<reference evidence="1 2" key="1">
    <citation type="journal article" date="2019" name="Environ. Microbiol.">
        <title>At the nexus of three kingdoms: the genome of the mycorrhizal fungus Gigaspora margarita provides insights into plant, endobacterial and fungal interactions.</title>
        <authorList>
            <person name="Venice F."/>
            <person name="Ghignone S."/>
            <person name="Salvioli di Fossalunga A."/>
            <person name="Amselem J."/>
            <person name="Novero M."/>
            <person name="Xianan X."/>
            <person name="Sedzielewska Toro K."/>
            <person name="Morin E."/>
            <person name="Lipzen A."/>
            <person name="Grigoriev I.V."/>
            <person name="Henrissat B."/>
            <person name="Martin F.M."/>
            <person name="Bonfante P."/>
        </authorList>
    </citation>
    <scope>NUCLEOTIDE SEQUENCE [LARGE SCALE GENOMIC DNA]</scope>
    <source>
        <strain evidence="1 2">BEG34</strain>
    </source>
</reference>
<evidence type="ECO:0000313" key="1">
    <source>
        <dbReference type="EMBL" id="KAF0548137.1"/>
    </source>
</evidence>
<proteinExistence type="predicted"/>
<organism evidence="1 2">
    <name type="scientific">Gigaspora margarita</name>
    <dbReference type="NCBI Taxonomy" id="4874"/>
    <lineage>
        <taxon>Eukaryota</taxon>
        <taxon>Fungi</taxon>
        <taxon>Fungi incertae sedis</taxon>
        <taxon>Mucoromycota</taxon>
        <taxon>Glomeromycotina</taxon>
        <taxon>Glomeromycetes</taxon>
        <taxon>Diversisporales</taxon>
        <taxon>Gigasporaceae</taxon>
        <taxon>Gigaspora</taxon>
    </lineage>
</organism>
<dbReference type="OrthoDB" id="2423558at2759"/>
<dbReference type="EMBL" id="WTPW01000099">
    <property type="protein sequence ID" value="KAF0548137.1"/>
    <property type="molecule type" value="Genomic_DNA"/>
</dbReference>
<dbReference type="AlphaFoldDB" id="A0A8H4AZR3"/>
<dbReference type="Proteomes" id="UP000439903">
    <property type="component" value="Unassembled WGS sequence"/>
</dbReference>
<gene>
    <name evidence="1" type="ORF">F8M41_026349</name>
</gene>
<keyword evidence="2" id="KW-1185">Reference proteome</keyword>